<dbReference type="EMBL" id="CP016770">
    <property type="protein sequence ID" value="ASY11672.1"/>
    <property type="molecule type" value="Genomic_DNA"/>
</dbReference>
<dbReference type="PRINTS" id="PR00032">
    <property type="entry name" value="HTHARAC"/>
</dbReference>
<evidence type="ECO:0000259" key="4">
    <source>
        <dbReference type="PROSITE" id="PS01124"/>
    </source>
</evidence>
<keyword evidence="6" id="KW-1185">Reference proteome</keyword>
<dbReference type="PROSITE" id="PS01124">
    <property type="entry name" value="HTH_ARAC_FAMILY_2"/>
    <property type="match status" value="1"/>
</dbReference>
<dbReference type="RefSeq" id="WP_095692204.1">
    <property type="nucleotide sequence ID" value="NZ_CP016770.1"/>
</dbReference>
<evidence type="ECO:0000256" key="2">
    <source>
        <dbReference type="ARBA" id="ARBA00023125"/>
    </source>
</evidence>
<dbReference type="PANTHER" id="PTHR43280:SF27">
    <property type="entry name" value="TRANSCRIPTIONAL REGULATOR MTLR"/>
    <property type="match status" value="1"/>
</dbReference>
<dbReference type="PANTHER" id="PTHR43280">
    <property type="entry name" value="ARAC-FAMILY TRANSCRIPTIONAL REGULATOR"/>
    <property type="match status" value="1"/>
</dbReference>
<protein>
    <submittedName>
        <fullName evidence="5">Transcriptional regulator</fullName>
    </submittedName>
</protein>
<dbReference type="InterPro" id="IPR020449">
    <property type="entry name" value="Tscrpt_reg_AraC-type_HTH"/>
</dbReference>
<gene>
    <name evidence="5" type="ORF">A1s21155_01485</name>
</gene>
<keyword evidence="2" id="KW-0238">DNA-binding</keyword>
<keyword evidence="1" id="KW-0805">Transcription regulation</keyword>
<dbReference type="InterPro" id="IPR018062">
    <property type="entry name" value="HTH_AraC-typ_CS"/>
</dbReference>
<evidence type="ECO:0000256" key="3">
    <source>
        <dbReference type="ARBA" id="ARBA00023163"/>
    </source>
</evidence>
<name>A0AAD0E110_9ACTN</name>
<dbReference type="GeneID" id="300656818"/>
<feature type="domain" description="HTH araC/xylS-type" evidence="4">
    <location>
        <begin position="199"/>
        <end position="297"/>
    </location>
</feature>
<dbReference type="KEGG" id="plak:A1s21155_01485"/>
<dbReference type="GO" id="GO:0043565">
    <property type="term" value="F:sequence-specific DNA binding"/>
    <property type="evidence" value="ECO:0007669"/>
    <property type="project" value="InterPro"/>
</dbReference>
<dbReference type="CDD" id="cd06976">
    <property type="entry name" value="cupin_MtlR-like_N"/>
    <property type="match status" value="1"/>
</dbReference>
<dbReference type="PROSITE" id="PS00041">
    <property type="entry name" value="HTH_ARAC_FAMILY_1"/>
    <property type="match status" value="1"/>
</dbReference>
<accession>A0AAD0E110</accession>
<dbReference type="InterPro" id="IPR009057">
    <property type="entry name" value="Homeodomain-like_sf"/>
</dbReference>
<evidence type="ECO:0000313" key="6">
    <source>
        <dbReference type="Proteomes" id="UP000217216"/>
    </source>
</evidence>
<proteinExistence type="predicted"/>
<reference evidence="5 6" key="1">
    <citation type="submission" date="2016-07" db="EMBL/GenBank/DDBJ databases">
        <title>High microdiversification within the ubiquitous acI lineage of Actinobacteria.</title>
        <authorList>
            <person name="Neuenschwander S.M."/>
            <person name="Salcher M."/>
            <person name="Ghai R."/>
            <person name="Pernthaler J."/>
        </authorList>
    </citation>
    <scope>NUCLEOTIDE SEQUENCE [LARGE SCALE GENOMIC DNA]</scope>
    <source>
        <strain evidence="5">MMS-21-155</strain>
    </source>
</reference>
<dbReference type="Pfam" id="PF02311">
    <property type="entry name" value="AraC_binding"/>
    <property type="match status" value="1"/>
</dbReference>
<evidence type="ECO:0000313" key="5">
    <source>
        <dbReference type="EMBL" id="ASY11672.1"/>
    </source>
</evidence>
<organism evidence="5 6">
    <name type="scientific">Candidatus Planktophila dulcis</name>
    <dbReference type="NCBI Taxonomy" id="1884914"/>
    <lineage>
        <taxon>Bacteria</taxon>
        <taxon>Bacillati</taxon>
        <taxon>Actinomycetota</taxon>
        <taxon>Actinomycetes</taxon>
        <taxon>Candidatus Nanopelagicales</taxon>
        <taxon>Candidatus Nanopelagicaceae</taxon>
        <taxon>Candidatus Planktophila</taxon>
    </lineage>
</organism>
<dbReference type="GO" id="GO:0003700">
    <property type="term" value="F:DNA-binding transcription factor activity"/>
    <property type="evidence" value="ECO:0007669"/>
    <property type="project" value="InterPro"/>
</dbReference>
<dbReference type="Pfam" id="PF12833">
    <property type="entry name" value="HTH_18"/>
    <property type="match status" value="1"/>
</dbReference>
<dbReference type="Gene3D" id="1.10.10.60">
    <property type="entry name" value="Homeodomain-like"/>
    <property type="match status" value="2"/>
</dbReference>
<dbReference type="AlphaFoldDB" id="A0AAD0E110"/>
<keyword evidence="3" id="KW-0804">Transcription</keyword>
<dbReference type="SUPFAM" id="SSF46689">
    <property type="entry name" value="Homeodomain-like"/>
    <property type="match status" value="2"/>
</dbReference>
<dbReference type="InterPro" id="IPR018060">
    <property type="entry name" value="HTH_AraC"/>
</dbReference>
<evidence type="ECO:0000256" key="1">
    <source>
        <dbReference type="ARBA" id="ARBA00023015"/>
    </source>
</evidence>
<dbReference type="Proteomes" id="UP000217216">
    <property type="component" value="Chromosome"/>
</dbReference>
<dbReference type="SMART" id="SM00342">
    <property type="entry name" value="HTH_ARAC"/>
    <property type="match status" value="1"/>
</dbReference>
<dbReference type="InterPro" id="IPR003313">
    <property type="entry name" value="AraC-bd"/>
</dbReference>
<sequence length="348" mass="40234">MSKRSSSLERARNQEVTLEILPSNAYQSFRCFMHDYPTHGARYCVHVEYEIHLIRKGSGHYKIGEKIGKFKAGQVSIIGSRVPHDWVSDLRKNQIIRDRDVVIQFSREWLKKASQTIPEISDFELLLDQAQRAIIFHGKCSEEAQEILDSIALFSGIEQVMKLMEVLLIMSRAPEDEREYVLEDPYQSESGPTARLVAEKGVSYIFKNIDKKIRLADAAKISFMSESQFSRIFKEASGLNFSEMIRKLRIEHGCKLLGSTELSIATISRECGFTNLSNFNRQFLREMGITPREFRVLNQKQKVDLLKIVFGHKNQLLQRAKINTYMDMHSQQVAEFMTKIDTKQSRQD</sequence>